<evidence type="ECO:0000313" key="9">
    <source>
        <dbReference type="Proteomes" id="UP001152803"/>
    </source>
</evidence>
<name>A0A9Q1DLL4_CONCO</name>
<evidence type="ECO:0000256" key="3">
    <source>
        <dbReference type="ARBA" id="ARBA00023180"/>
    </source>
</evidence>
<keyword evidence="2 6" id="KW-0732">Signal</keyword>
<dbReference type="SMART" id="SM00093">
    <property type="entry name" value="SERPIN"/>
    <property type="match status" value="1"/>
</dbReference>
<dbReference type="InterPro" id="IPR023795">
    <property type="entry name" value="Serpin_CS"/>
</dbReference>
<evidence type="ECO:0000256" key="2">
    <source>
        <dbReference type="ARBA" id="ARBA00022729"/>
    </source>
</evidence>
<dbReference type="Gene3D" id="3.30.497.10">
    <property type="entry name" value="Antithrombin, subunit I, domain 2"/>
    <property type="match status" value="1"/>
</dbReference>
<dbReference type="GO" id="GO:0004867">
    <property type="term" value="F:serine-type endopeptidase inhibitor activity"/>
    <property type="evidence" value="ECO:0007669"/>
    <property type="project" value="InterPro"/>
</dbReference>
<dbReference type="InterPro" id="IPR000215">
    <property type="entry name" value="Serpin_fam"/>
</dbReference>
<reference evidence="8" key="1">
    <citation type="journal article" date="2023" name="Science">
        <title>Genome structures resolve the early diversification of teleost fishes.</title>
        <authorList>
            <person name="Parey E."/>
            <person name="Louis A."/>
            <person name="Montfort J."/>
            <person name="Bouchez O."/>
            <person name="Roques C."/>
            <person name="Iampietro C."/>
            <person name="Lluch J."/>
            <person name="Castinel A."/>
            <person name="Donnadieu C."/>
            <person name="Desvignes T."/>
            <person name="Floi Bucao C."/>
            <person name="Jouanno E."/>
            <person name="Wen M."/>
            <person name="Mejri S."/>
            <person name="Dirks R."/>
            <person name="Jansen H."/>
            <person name="Henkel C."/>
            <person name="Chen W.J."/>
            <person name="Zahm M."/>
            <person name="Cabau C."/>
            <person name="Klopp C."/>
            <person name="Thompson A.W."/>
            <person name="Robinson-Rechavi M."/>
            <person name="Braasch I."/>
            <person name="Lecointre G."/>
            <person name="Bobe J."/>
            <person name="Postlethwait J.H."/>
            <person name="Berthelot C."/>
            <person name="Roest Crollius H."/>
            <person name="Guiguen Y."/>
        </authorList>
    </citation>
    <scope>NUCLEOTIDE SEQUENCE</scope>
    <source>
        <strain evidence="8">Concon-B</strain>
    </source>
</reference>
<dbReference type="GO" id="GO:0005615">
    <property type="term" value="C:extracellular space"/>
    <property type="evidence" value="ECO:0007669"/>
    <property type="project" value="InterPro"/>
</dbReference>
<evidence type="ECO:0000256" key="5">
    <source>
        <dbReference type="SAM" id="MobiDB-lite"/>
    </source>
</evidence>
<dbReference type="InterPro" id="IPR042178">
    <property type="entry name" value="Serpin_sf_1"/>
</dbReference>
<dbReference type="FunFam" id="3.30.497.10:FF:000001">
    <property type="entry name" value="Serine protease inhibitor"/>
    <property type="match status" value="1"/>
</dbReference>
<dbReference type="FunFam" id="2.10.310.10:FF:000001">
    <property type="entry name" value="Serpin family A member 1"/>
    <property type="match status" value="1"/>
</dbReference>
<comment type="similarity">
    <text evidence="1 4">Belongs to the serpin family.</text>
</comment>
<dbReference type="InterPro" id="IPR042185">
    <property type="entry name" value="Serpin_sf_2"/>
</dbReference>
<keyword evidence="9" id="KW-1185">Reference proteome</keyword>
<dbReference type="Proteomes" id="UP001152803">
    <property type="component" value="Unassembled WGS sequence"/>
</dbReference>
<proteinExistence type="inferred from homology"/>
<feature type="chain" id="PRO_5040364672" description="Serpin domain-containing protein" evidence="6">
    <location>
        <begin position="20"/>
        <end position="422"/>
    </location>
</feature>
<feature type="region of interest" description="Disordered" evidence="5">
    <location>
        <begin position="25"/>
        <end position="46"/>
    </location>
</feature>
<evidence type="ECO:0000313" key="8">
    <source>
        <dbReference type="EMBL" id="KAJ8274782.1"/>
    </source>
</evidence>
<evidence type="ECO:0000256" key="4">
    <source>
        <dbReference type="RuleBase" id="RU000411"/>
    </source>
</evidence>
<organism evidence="8 9">
    <name type="scientific">Conger conger</name>
    <name type="common">Conger eel</name>
    <name type="synonym">Muraena conger</name>
    <dbReference type="NCBI Taxonomy" id="82655"/>
    <lineage>
        <taxon>Eukaryota</taxon>
        <taxon>Metazoa</taxon>
        <taxon>Chordata</taxon>
        <taxon>Craniata</taxon>
        <taxon>Vertebrata</taxon>
        <taxon>Euteleostomi</taxon>
        <taxon>Actinopterygii</taxon>
        <taxon>Neopterygii</taxon>
        <taxon>Teleostei</taxon>
        <taxon>Anguilliformes</taxon>
        <taxon>Congridae</taxon>
        <taxon>Conger</taxon>
    </lineage>
</organism>
<dbReference type="InterPro" id="IPR036186">
    <property type="entry name" value="Serpin_sf"/>
</dbReference>
<protein>
    <recommendedName>
        <fullName evidence="7">Serpin domain-containing protein</fullName>
    </recommendedName>
</protein>
<dbReference type="InterPro" id="IPR023796">
    <property type="entry name" value="Serpin_dom"/>
</dbReference>
<accession>A0A9Q1DLL4</accession>
<evidence type="ECO:0000256" key="1">
    <source>
        <dbReference type="ARBA" id="ARBA00009500"/>
    </source>
</evidence>
<evidence type="ECO:0000256" key="6">
    <source>
        <dbReference type="SAM" id="SignalP"/>
    </source>
</evidence>
<dbReference type="OrthoDB" id="671595at2759"/>
<sequence>MQGFLHCTLASLLLYVVWTHPQGGKQEDHQHHLHHEMHEPHPVHGKGEDTCHKLAPHNANFAFVLYKKIAAKAEVESKNVFFSPLGIATALSLLAVGSKGDTHKELYQALGYSQLNTSQVNEAYEHLMHMLGHSQGELKLDKGSAVVLQDGFKPLQKFLDDAKHYYQAQGLTVDFKKPEEAVQAINKFIAEKTDNKIPDLLSSVQSDTLMVLLNYIYFRGKWEKPFEEENTVKADFKVDENTTVSVDMMKRTGWHSYYYDHENHTSVLMLPYKGNASMMILLPCEGKMKDLEAILSKEYIAHWHKNLYRTVVHLEMPKFSVSGSYSLKEFLTEMGVVATFSDAADLSGISEDVGLKVSKVSHKAVLSVDEKGTEAAAATAVEMIPMSLPDMVSLNRPFLLLILESSTRSILFMGKIVNPTAQ</sequence>
<feature type="signal peptide" evidence="6">
    <location>
        <begin position="1"/>
        <end position="19"/>
    </location>
</feature>
<dbReference type="Gene3D" id="2.30.39.10">
    <property type="entry name" value="Alpha-1-antitrypsin, domain 1"/>
    <property type="match status" value="1"/>
</dbReference>
<dbReference type="EMBL" id="JAFJMO010000006">
    <property type="protein sequence ID" value="KAJ8274782.1"/>
    <property type="molecule type" value="Genomic_DNA"/>
</dbReference>
<feature type="domain" description="Serpin" evidence="7">
    <location>
        <begin position="63"/>
        <end position="419"/>
    </location>
</feature>
<gene>
    <name evidence="8" type="ORF">COCON_G00094070</name>
</gene>
<dbReference type="Gene3D" id="2.10.310.10">
    <property type="entry name" value="Serpins superfamily"/>
    <property type="match status" value="1"/>
</dbReference>
<dbReference type="PROSITE" id="PS00284">
    <property type="entry name" value="SERPIN"/>
    <property type="match status" value="1"/>
</dbReference>
<keyword evidence="3" id="KW-0325">Glycoprotein</keyword>
<evidence type="ECO:0000259" key="7">
    <source>
        <dbReference type="SMART" id="SM00093"/>
    </source>
</evidence>
<dbReference type="PANTHER" id="PTHR11461">
    <property type="entry name" value="SERINE PROTEASE INHIBITOR, SERPIN"/>
    <property type="match status" value="1"/>
</dbReference>
<comment type="caution">
    <text evidence="8">The sequence shown here is derived from an EMBL/GenBank/DDBJ whole genome shotgun (WGS) entry which is preliminary data.</text>
</comment>
<dbReference type="AlphaFoldDB" id="A0A9Q1DLL4"/>
<dbReference type="Pfam" id="PF00079">
    <property type="entry name" value="Serpin"/>
    <property type="match status" value="1"/>
</dbReference>
<dbReference type="FunFam" id="2.30.39.10:FF:000003">
    <property type="entry name" value="alpha-1-antitrypsin isoform X1"/>
    <property type="match status" value="1"/>
</dbReference>
<dbReference type="PANTHER" id="PTHR11461:SF363">
    <property type="entry name" value="SERINE (OR CYSTEINE) PROTEINASE INHIBITOR, CLADE A (ALPHA-1 ANTIPROTEINASE, ANTITRYPSIN), MEMBER 1, LIKE PRECURSOR-RELATED"/>
    <property type="match status" value="1"/>
</dbReference>
<dbReference type="SUPFAM" id="SSF56574">
    <property type="entry name" value="Serpins"/>
    <property type="match status" value="1"/>
</dbReference>